<feature type="compositionally biased region" description="Polar residues" evidence="1">
    <location>
        <begin position="180"/>
        <end position="195"/>
    </location>
</feature>
<gene>
    <name evidence="2" type="ORF">DdX_00221</name>
</gene>
<proteinExistence type="predicted"/>
<comment type="caution">
    <text evidence="2">The sequence shown here is derived from an EMBL/GenBank/DDBJ whole genome shotgun (WGS) entry which is preliminary data.</text>
</comment>
<dbReference type="Proteomes" id="UP001201812">
    <property type="component" value="Unassembled WGS sequence"/>
</dbReference>
<organism evidence="2 3">
    <name type="scientific">Ditylenchus destructor</name>
    <dbReference type="NCBI Taxonomy" id="166010"/>
    <lineage>
        <taxon>Eukaryota</taxon>
        <taxon>Metazoa</taxon>
        <taxon>Ecdysozoa</taxon>
        <taxon>Nematoda</taxon>
        <taxon>Chromadorea</taxon>
        <taxon>Rhabditida</taxon>
        <taxon>Tylenchina</taxon>
        <taxon>Tylenchomorpha</taxon>
        <taxon>Sphaerularioidea</taxon>
        <taxon>Anguinidae</taxon>
        <taxon>Anguininae</taxon>
        <taxon>Ditylenchus</taxon>
    </lineage>
</organism>
<sequence length="275" mass="30260">MPTPIPNSGTLDLTVAAMGSRSIMSSTTLPIICLMEWDSPKCREQAFELPPPKFAPNYRKFQEKQRNAAAALKYKAKSKHWKSKSDSGLGQTGKNQRSYSSGSRTGIEAKETSLQQNDPIVSAMHVPFEKNSDGFFTPVLPKAFHQHTSANQLPPTRHPVQIIASASSVDQRSLEKLVPSGNNRTASSRSLNSDLPKQAENFGPSQGLPERQIPRPSVFPTQKSVPLQNVPIKTPSSQQQRHHVQMSRPVVSGNGHYEPPGGWPPRTRTVNILTL</sequence>
<feature type="compositionally biased region" description="Polar residues" evidence="1">
    <location>
        <begin position="88"/>
        <end position="104"/>
    </location>
</feature>
<evidence type="ECO:0000313" key="3">
    <source>
        <dbReference type="Proteomes" id="UP001201812"/>
    </source>
</evidence>
<evidence type="ECO:0000256" key="1">
    <source>
        <dbReference type="SAM" id="MobiDB-lite"/>
    </source>
</evidence>
<name>A0AAD4NG46_9BILA</name>
<dbReference type="EMBL" id="JAKKPZ010000001">
    <property type="protein sequence ID" value="KAI1728070.1"/>
    <property type="molecule type" value="Genomic_DNA"/>
</dbReference>
<evidence type="ECO:0000313" key="2">
    <source>
        <dbReference type="EMBL" id="KAI1728070.1"/>
    </source>
</evidence>
<accession>A0AAD4NG46</accession>
<reference evidence="2" key="1">
    <citation type="submission" date="2022-01" db="EMBL/GenBank/DDBJ databases">
        <title>Genome Sequence Resource for Two Populations of Ditylenchus destructor, the Migratory Endoparasitic Phytonematode.</title>
        <authorList>
            <person name="Zhang H."/>
            <person name="Lin R."/>
            <person name="Xie B."/>
        </authorList>
    </citation>
    <scope>NUCLEOTIDE SEQUENCE</scope>
    <source>
        <strain evidence="2">BazhouSP</strain>
    </source>
</reference>
<protein>
    <submittedName>
        <fullName evidence="2">Uncharacterized protein</fullName>
    </submittedName>
</protein>
<keyword evidence="3" id="KW-1185">Reference proteome</keyword>
<feature type="region of interest" description="Disordered" evidence="1">
    <location>
        <begin position="170"/>
        <end position="212"/>
    </location>
</feature>
<dbReference type="AlphaFoldDB" id="A0AAD4NG46"/>
<feature type="region of interest" description="Disordered" evidence="1">
    <location>
        <begin position="76"/>
        <end position="106"/>
    </location>
</feature>